<keyword evidence="1" id="KW-0966">Cell projection</keyword>
<reference evidence="1" key="1">
    <citation type="journal article" date="2025" name="Int. J. Syst. Evol. Microbiol.">
        <title>Inconstantimicrobium mannanitabidum sp. nov., a novel member of the family Clostridiaceae isolated from anoxic soil under the treatment of reductive soil disinfestation.</title>
        <authorList>
            <person name="Ueki A."/>
            <person name="Tonouchi A."/>
            <person name="Honma S."/>
            <person name="Kaku N."/>
            <person name="Ueki K."/>
        </authorList>
    </citation>
    <scope>NUCLEOTIDE SEQUENCE</scope>
    <source>
        <strain evidence="1">TW13</strain>
    </source>
</reference>
<proteinExistence type="predicted"/>
<keyword evidence="1" id="KW-0969">Cilium</keyword>
<keyword evidence="1" id="KW-0282">Flagellum</keyword>
<evidence type="ECO:0000313" key="1">
    <source>
        <dbReference type="EMBL" id="GKX65510.1"/>
    </source>
</evidence>
<accession>A0ACB5R908</accession>
<dbReference type="Proteomes" id="UP001058074">
    <property type="component" value="Unassembled WGS sequence"/>
</dbReference>
<comment type="caution">
    <text evidence="1">The sequence shown here is derived from an EMBL/GenBank/DDBJ whole genome shotgun (WGS) entry which is preliminary data.</text>
</comment>
<keyword evidence="2" id="KW-1185">Reference proteome</keyword>
<sequence length="256" mass="28001">MIRSLYTAVSGMINLEAKQDVISNNMANVNTNGYKEDELITKSFKDVMIQNRDKISGGVNVPNQLGKLNLGSRIDGTTVKFTQGATQITDNTTDFAIQGRGFFTVKHNNENYFTRDGHFRIDNAGYLVTDSGDSVLGTDLTSGATGPIYIGNGSLAMDGSKNLTINSVPKYKLLGADFNDYNKSLEKAGDNLYKGTNPTYNNNLDVQNKALEKSNVNLTDTMIDLMTTMRSFETNQKIVKMIDESMGKAATEVGKV</sequence>
<organism evidence="1 2">
    <name type="scientific">Inconstantimicrobium mannanitabidum</name>
    <dbReference type="NCBI Taxonomy" id="1604901"/>
    <lineage>
        <taxon>Bacteria</taxon>
        <taxon>Bacillati</taxon>
        <taxon>Bacillota</taxon>
        <taxon>Clostridia</taxon>
        <taxon>Eubacteriales</taxon>
        <taxon>Clostridiaceae</taxon>
        <taxon>Inconstantimicrobium</taxon>
    </lineage>
</organism>
<name>A0ACB5R908_9CLOT</name>
<gene>
    <name evidence="1" type="ORF">rsdtw13_07680</name>
</gene>
<evidence type="ECO:0000313" key="2">
    <source>
        <dbReference type="Proteomes" id="UP001058074"/>
    </source>
</evidence>
<protein>
    <submittedName>
        <fullName evidence="1">Flagellar basal body protein</fullName>
    </submittedName>
</protein>
<dbReference type="EMBL" id="BROD01000001">
    <property type="protein sequence ID" value="GKX65510.1"/>
    <property type="molecule type" value="Genomic_DNA"/>
</dbReference>